<dbReference type="EMBL" id="AUSU01000771">
    <property type="protein sequence ID" value="EPS72605.1"/>
    <property type="molecule type" value="Genomic_DNA"/>
</dbReference>
<keyword evidence="4" id="KW-0521">NADP</keyword>
<evidence type="ECO:0000313" key="10">
    <source>
        <dbReference type="EMBL" id="EPS72605.1"/>
    </source>
</evidence>
<evidence type="ECO:0000256" key="5">
    <source>
        <dbReference type="ARBA" id="ARBA00022989"/>
    </source>
</evidence>
<dbReference type="Gene3D" id="3.40.50.720">
    <property type="entry name" value="NAD(P)-binding Rossmann-like Domain"/>
    <property type="match status" value="1"/>
</dbReference>
<dbReference type="GO" id="GO:0006694">
    <property type="term" value="P:steroid biosynthetic process"/>
    <property type="evidence" value="ECO:0007669"/>
    <property type="project" value="InterPro"/>
</dbReference>
<dbReference type="OrthoDB" id="10058185at2759"/>
<feature type="domain" description="Reticulon" evidence="9">
    <location>
        <begin position="379"/>
        <end position="537"/>
    </location>
</feature>
<comment type="caution">
    <text evidence="10">The sequence shown here is derived from an EMBL/GenBank/DDBJ whole genome shotgun (WGS) entry which is preliminary data.</text>
</comment>
<dbReference type="Pfam" id="PF01073">
    <property type="entry name" value="3Beta_HSD"/>
    <property type="match status" value="1"/>
</dbReference>
<dbReference type="InterPro" id="IPR036291">
    <property type="entry name" value="NAD(P)-bd_dom_sf"/>
</dbReference>
<proteinExistence type="predicted"/>
<accession>S8CZW9</accession>
<keyword evidence="7 8" id="KW-0472">Membrane</keyword>
<keyword evidence="11" id="KW-1185">Reference proteome</keyword>
<dbReference type="InterPro" id="IPR003388">
    <property type="entry name" value="Reticulon"/>
</dbReference>
<reference evidence="10 11" key="1">
    <citation type="journal article" date="2013" name="BMC Genomics">
        <title>The miniature genome of a carnivorous plant Genlisea aurea contains a low number of genes and short non-coding sequences.</title>
        <authorList>
            <person name="Leushkin E.V."/>
            <person name="Sutormin R.A."/>
            <person name="Nabieva E.R."/>
            <person name="Penin A.A."/>
            <person name="Kondrashov A.S."/>
            <person name="Logacheva M.D."/>
        </authorList>
    </citation>
    <scope>NUCLEOTIDE SEQUENCE [LARGE SCALE GENOMIC DNA]</scope>
</reference>
<dbReference type="GO" id="GO:0005789">
    <property type="term" value="C:endoplasmic reticulum membrane"/>
    <property type="evidence" value="ECO:0007669"/>
    <property type="project" value="UniProtKB-SubCell"/>
</dbReference>
<dbReference type="Pfam" id="PF02453">
    <property type="entry name" value="Reticulon"/>
    <property type="match status" value="1"/>
</dbReference>
<dbReference type="InterPro" id="IPR002225">
    <property type="entry name" value="3Beta_OHSteriod_DH/Estase"/>
</dbReference>
<evidence type="ECO:0000256" key="2">
    <source>
        <dbReference type="ARBA" id="ARBA00022692"/>
    </source>
</evidence>
<dbReference type="GO" id="GO:0016616">
    <property type="term" value="F:oxidoreductase activity, acting on the CH-OH group of donors, NAD or NADP as acceptor"/>
    <property type="evidence" value="ECO:0007669"/>
    <property type="project" value="InterPro"/>
</dbReference>
<feature type="transmembrane region" description="Helical" evidence="8">
    <location>
        <begin position="501"/>
        <end position="521"/>
    </location>
</feature>
<dbReference type="PANTHER" id="PTHR10366">
    <property type="entry name" value="NAD DEPENDENT EPIMERASE/DEHYDRATASE"/>
    <property type="match status" value="1"/>
</dbReference>
<dbReference type="AlphaFoldDB" id="S8CZW9"/>
<feature type="non-terminal residue" evidence="10">
    <location>
        <position position="1"/>
    </location>
</feature>
<protein>
    <recommendedName>
        <fullName evidence="8">Reticulon-like protein</fullName>
    </recommendedName>
</protein>
<keyword evidence="6" id="KW-0560">Oxidoreductase</keyword>
<dbReference type="InterPro" id="IPR050425">
    <property type="entry name" value="NAD(P)_dehydrat-like"/>
</dbReference>
<comment type="subcellular location">
    <subcellularLocation>
        <location evidence="1 8">Endoplasmic reticulum membrane</location>
        <topology evidence="1 8">Multi-pass membrane protein</topology>
    </subcellularLocation>
</comment>
<dbReference type="PANTHER" id="PTHR10366:SF639">
    <property type="entry name" value="3BETA-HYDROXYSTEROID-DEHYDROGENASE_DECARBOXYLASE ISOFORM 3"/>
    <property type="match status" value="1"/>
</dbReference>
<evidence type="ECO:0000256" key="7">
    <source>
        <dbReference type="ARBA" id="ARBA00023136"/>
    </source>
</evidence>
<dbReference type="PROSITE" id="PS50845">
    <property type="entry name" value="RETICULON"/>
    <property type="match status" value="1"/>
</dbReference>
<feature type="transmembrane region" description="Helical" evidence="8">
    <location>
        <begin position="419"/>
        <end position="440"/>
    </location>
</feature>
<feature type="transmembrane region" description="Helical" evidence="8">
    <location>
        <begin position="391"/>
        <end position="407"/>
    </location>
</feature>
<evidence type="ECO:0000313" key="11">
    <source>
        <dbReference type="Proteomes" id="UP000015453"/>
    </source>
</evidence>
<evidence type="ECO:0000256" key="6">
    <source>
        <dbReference type="ARBA" id="ARBA00023002"/>
    </source>
</evidence>
<dbReference type="SUPFAM" id="SSF51735">
    <property type="entry name" value="NAD(P)-binding Rossmann-fold domains"/>
    <property type="match status" value="1"/>
</dbReference>
<name>S8CZW9_9LAMI</name>
<evidence type="ECO:0000259" key="9">
    <source>
        <dbReference type="PROSITE" id="PS50845"/>
    </source>
</evidence>
<organism evidence="10 11">
    <name type="scientific">Genlisea aurea</name>
    <dbReference type="NCBI Taxonomy" id="192259"/>
    <lineage>
        <taxon>Eukaryota</taxon>
        <taxon>Viridiplantae</taxon>
        <taxon>Streptophyta</taxon>
        <taxon>Embryophyta</taxon>
        <taxon>Tracheophyta</taxon>
        <taxon>Spermatophyta</taxon>
        <taxon>Magnoliopsida</taxon>
        <taxon>eudicotyledons</taxon>
        <taxon>Gunneridae</taxon>
        <taxon>Pentapetalae</taxon>
        <taxon>asterids</taxon>
        <taxon>lamiids</taxon>
        <taxon>Lamiales</taxon>
        <taxon>Lentibulariaceae</taxon>
        <taxon>Genlisea</taxon>
    </lineage>
</organism>
<keyword evidence="3 8" id="KW-0256">Endoplasmic reticulum</keyword>
<evidence type="ECO:0000256" key="1">
    <source>
        <dbReference type="ARBA" id="ARBA00004477"/>
    </source>
</evidence>
<evidence type="ECO:0000256" key="8">
    <source>
        <dbReference type="RuleBase" id="RU363132"/>
    </source>
</evidence>
<dbReference type="Proteomes" id="UP000015453">
    <property type="component" value="Unassembled WGS sequence"/>
</dbReference>
<evidence type="ECO:0000256" key="4">
    <source>
        <dbReference type="ARBA" id="ARBA00022857"/>
    </source>
</evidence>
<gene>
    <name evidence="10" type="ORF">M569_02149</name>
</gene>
<sequence>ENGVGLTKCTVLGGRGFLGRALVDRLLRLRPWIVQVADSFPSPELKPSDTLLADALASGRASYTQVDVRQKFMIIEAVKGASVVFYIDCSETFPQDFLSLYNILVQGSRNVINACRECRVKCLIYNSSADVVFDDVHDIRNGDESLPYSGRFWNVVSDLRTQAEALILFANDVDGLLTCALRPCHVFGPGEQFLYMLVNLAKSYWAKFIIGSGQSCSDFTYVENVAHAHICAAECLNSQMVSVSGKAFFITNLEPVKFWEFVSSLLEGLGYQRPVICLPMWAVRWFCNLIKMLNIKSDSRKPDLGVFICELVALGSRTRTFNCSAAIKNIQYSPVVPMEEGVRLTVDSFSHLAVDSPLMRYKDSIERSKVEQLLGNGKVADILLWRDEKETFFSFLLLAFVYHWFFLSGQTFISSAARLLLLSVTLLCGHYFVVVTGFRIPRLPSSWFEISEVDMRNCFLTMKQMWNKMEHVVNALARGEDWPTFFKVSSFLYVCKLVIPAYLNAVLGLALILSFTWCFIYEQYEDKIDGIAGVMMGAILLVF</sequence>
<feature type="non-terminal residue" evidence="10">
    <location>
        <position position="543"/>
    </location>
</feature>
<evidence type="ECO:0000256" key="3">
    <source>
        <dbReference type="ARBA" id="ARBA00022824"/>
    </source>
</evidence>
<keyword evidence="2 8" id="KW-0812">Transmembrane</keyword>
<keyword evidence="5 8" id="KW-1133">Transmembrane helix</keyword>